<evidence type="ECO:0000313" key="4">
    <source>
        <dbReference type="EMBL" id="AKB44782.1"/>
    </source>
</evidence>
<evidence type="ECO:0000313" key="5">
    <source>
        <dbReference type="Proteomes" id="UP000033096"/>
    </source>
</evidence>
<dbReference type="KEGG" id="mvc:MSVAZ_2513"/>
<protein>
    <submittedName>
        <fullName evidence="4">Transcriptional regulator, TetR family</fullName>
    </submittedName>
</protein>
<dbReference type="AlphaFoldDB" id="A0A0E3Q7A0"/>
<dbReference type="EMBL" id="CP009520">
    <property type="protein sequence ID" value="AKB44782.1"/>
    <property type="molecule type" value="Genomic_DNA"/>
</dbReference>
<reference evidence="4 5" key="1">
    <citation type="submission" date="2014-07" db="EMBL/GenBank/DDBJ databases">
        <title>Methanogenic archaea and the global carbon cycle.</title>
        <authorList>
            <person name="Henriksen J.R."/>
            <person name="Luke J."/>
            <person name="Reinhart S."/>
            <person name="Benedict M.N."/>
            <person name="Youngblut N.D."/>
            <person name="Metcalf M.E."/>
            <person name="Whitaker R.J."/>
            <person name="Metcalf W.W."/>
        </authorList>
    </citation>
    <scope>NUCLEOTIDE SEQUENCE [LARGE SCALE GENOMIC DNA]</scope>
    <source>
        <strain evidence="4 5">Z-761</strain>
    </source>
</reference>
<dbReference type="SUPFAM" id="SSF46689">
    <property type="entry name" value="Homeodomain-like"/>
    <property type="match status" value="1"/>
</dbReference>
<feature type="DNA-binding region" description="H-T-H motif" evidence="2">
    <location>
        <begin position="29"/>
        <end position="48"/>
    </location>
</feature>
<evidence type="ECO:0000259" key="3">
    <source>
        <dbReference type="PROSITE" id="PS50977"/>
    </source>
</evidence>
<dbReference type="HOGENOM" id="CLU_100170_1_0_2"/>
<dbReference type="PROSITE" id="PS50977">
    <property type="entry name" value="HTH_TETR_2"/>
    <property type="match status" value="1"/>
</dbReference>
<proteinExistence type="predicted"/>
<evidence type="ECO:0000256" key="1">
    <source>
        <dbReference type="ARBA" id="ARBA00023125"/>
    </source>
</evidence>
<organism evidence="4 5">
    <name type="scientific">Methanosarcina vacuolata Z-761</name>
    <dbReference type="NCBI Taxonomy" id="1434123"/>
    <lineage>
        <taxon>Archaea</taxon>
        <taxon>Methanobacteriati</taxon>
        <taxon>Methanobacteriota</taxon>
        <taxon>Stenosarchaea group</taxon>
        <taxon>Methanomicrobia</taxon>
        <taxon>Methanosarcinales</taxon>
        <taxon>Methanosarcinaceae</taxon>
        <taxon>Methanosarcina</taxon>
    </lineage>
</organism>
<gene>
    <name evidence="4" type="ORF">MSVAZ_2513</name>
</gene>
<accession>A0A0E3Q7A0</accession>
<keyword evidence="5" id="KW-1185">Reference proteome</keyword>
<evidence type="ECO:0000256" key="2">
    <source>
        <dbReference type="PROSITE-ProRule" id="PRU00335"/>
    </source>
</evidence>
<dbReference type="InterPro" id="IPR009057">
    <property type="entry name" value="Homeodomain-like_sf"/>
</dbReference>
<dbReference type="Gene3D" id="1.10.357.10">
    <property type="entry name" value="Tetracycline Repressor, domain 2"/>
    <property type="match status" value="1"/>
</dbReference>
<dbReference type="GeneID" id="24811004"/>
<dbReference type="InterPro" id="IPR001647">
    <property type="entry name" value="HTH_TetR"/>
</dbReference>
<feature type="domain" description="HTH tetR-type" evidence="3">
    <location>
        <begin position="6"/>
        <end position="66"/>
    </location>
</feature>
<dbReference type="GO" id="GO:0003677">
    <property type="term" value="F:DNA binding"/>
    <property type="evidence" value="ECO:0007669"/>
    <property type="project" value="UniProtKB-UniRule"/>
</dbReference>
<name>A0A0E3Q7A0_9EURY</name>
<dbReference type="Proteomes" id="UP000033096">
    <property type="component" value="Chromosome"/>
</dbReference>
<keyword evidence="1 2" id="KW-0238">DNA-binding</keyword>
<sequence>MPPKTKFDREAIVEAGFAIAKEEGFAGITARSVAKRLHSSVAPIYINFETIEDLIKAVIERVFALSDELLKKQEGSDLFENIGKASLVFAREYPVLFREMVMQKNPYVASYETFQDTMVEALAEDENLRGLTYDERKRLLLKMRIFQTGISVMTATGNLPSWLDDQAAEALLLEMGEDLLRIQQIKQKEKGE</sequence>
<dbReference type="PATRIC" id="fig|1434123.4.peg.3070"/>
<dbReference type="RefSeq" id="WP_048121712.1">
    <property type="nucleotide sequence ID" value="NZ_CP009520.1"/>
</dbReference>